<dbReference type="InterPro" id="IPR012171">
    <property type="entry name" value="Fatty_acid_desaturase"/>
</dbReference>
<evidence type="ECO:0000313" key="3">
    <source>
        <dbReference type="EMBL" id="WSE27948.1"/>
    </source>
</evidence>
<dbReference type="RefSeq" id="WP_326566951.1">
    <property type="nucleotide sequence ID" value="NZ_CP142149.1"/>
</dbReference>
<dbReference type="EC" id="1.14.19.-" evidence="3"/>
<evidence type="ECO:0000313" key="4">
    <source>
        <dbReference type="Proteomes" id="UP001330812"/>
    </source>
</evidence>
<feature type="transmembrane region" description="Helical" evidence="1">
    <location>
        <begin position="38"/>
        <end position="56"/>
    </location>
</feature>
<protein>
    <submittedName>
        <fullName evidence="3">Acyl-CoA desaturase</fullName>
        <ecNumber evidence="3">1.14.19.-</ecNumber>
    </submittedName>
</protein>
<keyword evidence="1" id="KW-0812">Transmembrane</keyword>
<name>A0ABZ1I2A4_9PSEU</name>
<evidence type="ECO:0000259" key="2">
    <source>
        <dbReference type="Pfam" id="PF00487"/>
    </source>
</evidence>
<dbReference type="Proteomes" id="UP001330812">
    <property type="component" value="Chromosome"/>
</dbReference>
<sequence length="349" mass="38723">MTTSSTFDAPDLSPGSDFAELSRLIKAAGLLKRRRTAYAIRMGLNLAAFAGGWVAFAFLGDSWWQLFLAAFFAMMFAQLAFIGHDAGHKQIFSGRKANDATGLVHGGLTGLSYGWWIATHARHHANPNHEDEDPDVDIAALAFTRAQSHGKRGFLRWVAKYQAFLFFPLLLLEGLNLHVSSVRAVWRGDLRRHKLESALLIGHLVAYLAAVFVVLSPLTGLVFILVHQFLWGLYMGCSFAPNHKGMEMLATGHKLDFLRKQVLTSRNIRGGAVVDFALGGLNYQIEHHLFPSMARGNLRHAQVIVRDFCARQGISYAQCGWARSYGYVLEHLHSVSAPLRERTPEPVGS</sequence>
<dbReference type="GO" id="GO:0016491">
    <property type="term" value="F:oxidoreductase activity"/>
    <property type="evidence" value="ECO:0007669"/>
    <property type="project" value="UniProtKB-KW"/>
</dbReference>
<dbReference type="EMBL" id="CP142149">
    <property type="protein sequence ID" value="WSE27948.1"/>
    <property type="molecule type" value="Genomic_DNA"/>
</dbReference>
<accession>A0ABZ1I2A4</accession>
<keyword evidence="1" id="KW-1133">Transmembrane helix</keyword>
<dbReference type="InterPro" id="IPR005804">
    <property type="entry name" value="FA_desaturase_dom"/>
</dbReference>
<dbReference type="PIRSF" id="PIRSF015921">
    <property type="entry name" value="FA_sphinglp_des"/>
    <property type="match status" value="1"/>
</dbReference>
<feature type="transmembrane region" description="Helical" evidence="1">
    <location>
        <begin position="161"/>
        <end position="179"/>
    </location>
</feature>
<evidence type="ECO:0000256" key="1">
    <source>
        <dbReference type="SAM" id="Phobius"/>
    </source>
</evidence>
<proteinExistence type="predicted"/>
<reference evidence="3 4" key="1">
    <citation type="journal article" date="2015" name="Int. J. Syst. Evol. Microbiol.">
        <title>Amycolatopsis rhabdoformis sp. nov., an actinomycete isolated from a tropical forest soil.</title>
        <authorList>
            <person name="Souza W.R."/>
            <person name="Silva R.E."/>
            <person name="Goodfellow M."/>
            <person name="Busarakam K."/>
            <person name="Figueiro F.S."/>
            <person name="Ferreira D."/>
            <person name="Rodrigues-Filho E."/>
            <person name="Moraes L.A.B."/>
            <person name="Zucchi T.D."/>
        </authorList>
    </citation>
    <scope>NUCLEOTIDE SEQUENCE [LARGE SCALE GENOMIC DNA]</scope>
    <source>
        <strain evidence="3 4">NCIMB 14900</strain>
    </source>
</reference>
<feature type="transmembrane region" description="Helical" evidence="1">
    <location>
        <begin position="199"/>
        <end position="226"/>
    </location>
</feature>
<keyword evidence="4" id="KW-1185">Reference proteome</keyword>
<feature type="domain" description="Fatty acid desaturase" evidence="2">
    <location>
        <begin position="62"/>
        <end position="318"/>
    </location>
</feature>
<dbReference type="PANTHER" id="PTHR19353:SF19">
    <property type="entry name" value="DELTA(5) FATTY ACID DESATURASE C-RELATED"/>
    <property type="match status" value="1"/>
</dbReference>
<keyword evidence="3" id="KW-0560">Oxidoreductase</keyword>
<organism evidence="3 4">
    <name type="scientific">Amycolatopsis rhabdoformis</name>
    <dbReference type="NCBI Taxonomy" id="1448059"/>
    <lineage>
        <taxon>Bacteria</taxon>
        <taxon>Bacillati</taxon>
        <taxon>Actinomycetota</taxon>
        <taxon>Actinomycetes</taxon>
        <taxon>Pseudonocardiales</taxon>
        <taxon>Pseudonocardiaceae</taxon>
        <taxon>Amycolatopsis</taxon>
    </lineage>
</organism>
<gene>
    <name evidence="3" type="ORF">VSH64_34595</name>
</gene>
<keyword evidence="1" id="KW-0472">Membrane</keyword>
<dbReference type="Pfam" id="PF00487">
    <property type="entry name" value="FA_desaturase"/>
    <property type="match status" value="1"/>
</dbReference>
<dbReference type="CDD" id="cd03506">
    <property type="entry name" value="Delta6-FADS-like"/>
    <property type="match status" value="1"/>
</dbReference>
<dbReference type="PANTHER" id="PTHR19353">
    <property type="entry name" value="FATTY ACID DESATURASE 2"/>
    <property type="match status" value="1"/>
</dbReference>
<feature type="transmembrane region" description="Helical" evidence="1">
    <location>
        <begin position="62"/>
        <end position="82"/>
    </location>
</feature>